<comment type="caution">
    <text evidence="2">The sequence shown here is derived from an EMBL/GenBank/DDBJ whole genome shotgun (WGS) entry which is preliminary data.</text>
</comment>
<reference evidence="2" key="1">
    <citation type="submission" date="2021-01" db="EMBL/GenBank/DDBJ databases">
        <title>A chromosome-scale assembly of European eel, Anguilla anguilla.</title>
        <authorList>
            <person name="Henkel C."/>
            <person name="Jong-Raadsen S.A."/>
            <person name="Dufour S."/>
            <person name="Weltzien F.-A."/>
            <person name="Palstra A.P."/>
            <person name="Pelster B."/>
            <person name="Spaink H.P."/>
            <person name="Van Den Thillart G.E."/>
            <person name="Jansen H."/>
            <person name="Zahm M."/>
            <person name="Klopp C."/>
            <person name="Cedric C."/>
            <person name="Louis A."/>
            <person name="Berthelot C."/>
            <person name="Parey E."/>
            <person name="Roest Crollius H."/>
            <person name="Montfort J."/>
            <person name="Robinson-Rechavi M."/>
            <person name="Bucao C."/>
            <person name="Bouchez O."/>
            <person name="Gislard M."/>
            <person name="Lluch J."/>
            <person name="Milhes M."/>
            <person name="Lampietro C."/>
            <person name="Lopez Roques C."/>
            <person name="Donnadieu C."/>
            <person name="Braasch I."/>
            <person name="Desvignes T."/>
            <person name="Postlethwait J."/>
            <person name="Bobe J."/>
            <person name="Guiguen Y."/>
            <person name="Dirks R."/>
        </authorList>
    </citation>
    <scope>NUCLEOTIDE SEQUENCE</scope>
    <source>
        <strain evidence="2">Tag_6206</strain>
        <tissue evidence="2">Liver</tissue>
    </source>
</reference>
<evidence type="ECO:0008006" key="4">
    <source>
        <dbReference type="Google" id="ProtNLM"/>
    </source>
</evidence>
<gene>
    <name evidence="2" type="ORF">ANANG_G00312280</name>
</gene>
<evidence type="ECO:0000313" key="2">
    <source>
        <dbReference type="EMBL" id="KAG5830587.1"/>
    </source>
</evidence>
<organism evidence="2 3">
    <name type="scientific">Anguilla anguilla</name>
    <name type="common">European freshwater eel</name>
    <name type="synonym">Muraena anguilla</name>
    <dbReference type="NCBI Taxonomy" id="7936"/>
    <lineage>
        <taxon>Eukaryota</taxon>
        <taxon>Metazoa</taxon>
        <taxon>Chordata</taxon>
        <taxon>Craniata</taxon>
        <taxon>Vertebrata</taxon>
        <taxon>Euteleostomi</taxon>
        <taxon>Actinopterygii</taxon>
        <taxon>Neopterygii</taxon>
        <taxon>Teleostei</taxon>
        <taxon>Anguilliformes</taxon>
        <taxon>Anguillidae</taxon>
        <taxon>Anguilla</taxon>
    </lineage>
</organism>
<keyword evidence="3" id="KW-1185">Reference proteome</keyword>
<evidence type="ECO:0000313" key="3">
    <source>
        <dbReference type="Proteomes" id="UP001044222"/>
    </source>
</evidence>
<evidence type="ECO:0000256" key="1">
    <source>
        <dbReference type="SAM" id="SignalP"/>
    </source>
</evidence>
<feature type="signal peptide" evidence="1">
    <location>
        <begin position="1"/>
        <end position="39"/>
    </location>
</feature>
<sequence length="225" mass="24628">MHGPHPGKDGLGAHKSAGMLRHLRGVCLLVLWLAAGGRALQITAQREGCQTPESAGKPPCPAMRKWMSLVSNVDQGIKTSDNETILEGPHVLGKIKGTPEYGCILKQIFEFYAKVLAVGQRKGGNYTDLSHLLGRLKRCLLKVHCPGLCKKINRQAKKQTVEVDNVSDLSPRQLAMFQIQKLQGAKRRLAKDLGTLEKAIVELKGLQFYDSNTEVRVGTCPTKAP</sequence>
<dbReference type="Proteomes" id="UP001044222">
    <property type="component" value="Chromosome 19"/>
</dbReference>
<keyword evidence="1" id="KW-0732">Signal</keyword>
<accession>A0A9D3LIM4</accession>
<feature type="chain" id="PRO_5039351103" description="Interleukin-10" evidence="1">
    <location>
        <begin position="40"/>
        <end position="225"/>
    </location>
</feature>
<proteinExistence type="predicted"/>
<protein>
    <recommendedName>
        <fullName evidence="4">Interleukin-10</fullName>
    </recommendedName>
</protein>
<dbReference type="EMBL" id="JAFIRN010000019">
    <property type="protein sequence ID" value="KAG5830587.1"/>
    <property type="molecule type" value="Genomic_DNA"/>
</dbReference>
<name>A0A9D3LIM4_ANGAN</name>
<dbReference type="AlphaFoldDB" id="A0A9D3LIM4"/>